<keyword evidence="4" id="KW-0378">Hydrolase</keyword>
<evidence type="ECO:0000256" key="2">
    <source>
        <dbReference type="ARBA" id="ARBA00022574"/>
    </source>
</evidence>
<sequence>MDEASLKNHAIATTLDLPPSCIEFSQASPEYFVVGTYNLEKDDAEEMPHDQENDEDDNSKSEVKAQERNGSLILYRLENDELSLTYTVTHPAAILDLHFSPFFPQIIAVASSTGSISLYKLEQTPRPHPALLQTFQLFPESTLVLSLAWHPSHSQLLGCTLNTSTVALLSLSPDFTQCTVLRDELSPHDDLEAWTLAFSPARPDGKTMPQALYSGGDDSKLRCLAFSSLASLSHPLPEITAASPGGSRGMRGHEAGVTAILPLPLGTEAGKDILLTGSYDDTVRVFATYDYRNGQNSNFKVLAEKKLGGGVWRLKFMDKESEKVADGERCFRVLASCMHAGARILEIRGSKEGEWTIEVLARFEEHKSMNYGCDVQPLKRKDWRGNKNGDEGGDGDAKERNIVSTSFYDRLLCVWKYP</sequence>
<evidence type="ECO:0000256" key="6">
    <source>
        <dbReference type="ARBA" id="ARBA00039131"/>
    </source>
</evidence>
<dbReference type="SUPFAM" id="SSF50978">
    <property type="entry name" value="WD40 repeat-like"/>
    <property type="match status" value="1"/>
</dbReference>
<feature type="region of interest" description="Disordered" evidence="8">
    <location>
        <begin position="46"/>
        <end position="65"/>
    </location>
</feature>
<reference evidence="9" key="1">
    <citation type="submission" date="2016-03" db="EMBL/GenBank/DDBJ databases">
        <title>Updated assembly of Pseudogymnoascus destructans, the fungus causing white-nose syndrome of bats.</title>
        <authorList>
            <person name="Palmer J.M."/>
            <person name="Drees K.P."/>
            <person name="Foster J.T."/>
            <person name="Lindner D.L."/>
        </authorList>
    </citation>
    <scope>NUCLEOTIDE SEQUENCE [LARGE SCALE GENOMIC DNA]</scope>
    <source>
        <strain evidence="9">20631-21</strain>
    </source>
</reference>
<evidence type="ECO:0000256" key="3">
    <source>
        <dbReference type="ARBA" id="ARBA00022737"/>
    </source>
</evidence>
<dbReference type="OrthoDB" id="1930760at2759"/>
<keyword evidence="3" id="KW-0677">Repeat</keyword>
<dbReference type="VEuPathDB" id="FungiDB:GMDG_04400"/>
<dbReference type="GO" id="GO:0017183">
    <property type="term" value="P:protein histidyl modification to diphthamide"/>
    <property type="evidence" value="ECO:0007669"/>
    <property type="project" value="TreeGrafter"/>
</dbReference>
<evidence type="ECO:0000256" key="7">
    <source>
        <dbReference type="ARBA" id="ARBA00047551"/>
    </source>
</evidence>
<dbReference type="Gene3D" id="2.130.10.10">
    <property type="entry name" value="YVTN repeat-like/Quinoprotein amine dehydrogenase"/>
    <property type="match status" value="1"/>
</dbReference>
<name>A0A177A2Q6_9PEZI</name>
<dbReference type="SMART" id="SM00320">
    <property type="entry name" value="WD40"/>
    <property type="match status" value="5"/>
</dbReference>
<comment type="pathway">
    <text evidence="1">Protein modification; peptidyl-diphthamide biosynthesis.</text>
</comment>
<proteinExistence type="inferred from homology"/>
<protein>
    <recommendedName>
        <fullName evidence="6">methylated diphthine methylhydrolase</fullName>
        <ecNumber evidence="6">3.1.1.97</ecNumber>
    </recommendedName>
</protein>
<dbReference type="Proteomes" id="UP000077154">
    <property type="component" value="Unassembled WGS sequence"/>
</dbReference>
<dbReference type="PANTHER" id="PTHR46042">
    <property type="entry name" value="DIPHTHINE METHYLTRANSFERASE"/>
    <property type="match status" value="1"/>
</dbReference>
<dbReference type="PANTHER" id="PTHR46042:SF1">
    <property type="entry name" value="DIPHTHINE METHYLTRANSFERASE"/>
    <property type="match status" value="1"/>
</dbReference>
<dbReference type="AlphaFoldDB" id="A0A177A2Q6"/>
<organism evidence="9">
    <name type="scientific">Pseudogymnoascus destructans</name>
    <dbReference type="NCBI Taxonomy" id="655981"/>
    <lineage>
        <taxon>Eukaryota</taxon>
        <taxon>Fungi</taxon>
        <taxon>Dikarya</taxon>
        <taxon>Ascomycota</taxon>
        <taxon>Pezizomycotina</taxon>
        <taxon>Leotiomycetes</taxon>
        <taxon>Thelebolales</taxon>
        <taxon>Thelebolaceae</taxon>
        <taxon>Pseudogymnoascus</taxon>
    </lineage>
</organism>
<evidence type="ECO:0000256" key="5">
    <source>
        <dbReference type="ARBA" id="ARBA00038092"/>
    </source>
</evidence>
<accession>A0A177A2Q6</accession>
<dbReference type="Pfam" id="PF00400">
    <property type="entry name" value="WD40"/>
    <property type="match status" value="1"/>
</dbReference>
<dbReference type="InterPro" id="IPR015943">
    <property type="entry name" value="WD40/YVTN_repeat-like_dom_sf"/>
</dbReference>
<dbReference type="RefSeq" id="XP_024321863.1">
    <property type="nucleotide sequence ID" value="XM_024470815.1"/>
</dbReference>
<dbReference type="eggNOG" id="KOG0280">
    <property type="taxonomic scope" value="Eukaryota"/>
</dbReference>
<dbReference type="GO" id="GO:0005737">
    <property type="term" value="C:cytoplasm"/>
    <property type="evidence" value="ECO:0007669"/>
    <property type="project" value="TreeGrafter"/>
</dbReference>
<dbReference type="GeneID" id="36290288"/>
<comment type="catalytic activity">
    <reaction evidence="7">
        <text>diphthine methyl ester-[translation elongation factor 2] + H2O = diphthine-[translation elongation factor 2] + methanol + H(+)</text>
        <dbReference type="Rhea" id="RHEA:42656"/>
        <dbReference type="Rhea" id="RHEA-COMP:10172"/>
        <dbReference type="Rhea" id="RHEA-COMP:10173"/>
        <dbReference type="ChEBI" id="CHEBI:15377"/>
        <dbReference type="ChEBI" id="CHEBI:15378"/>
        <dbReference type="ChEBI" id="CHEBI:17790"/>
        <dbReference type="ChEBI" id="CHEBI:79005"/>
        <dbReference type="ChEBI" id="CHEBI:82696"/>
        <dbReference type="EC" id="3.1.1.97"/>
    </reaction>
</comment>
<keyword evidence="2" id="KW-0853">WD repeat</keyword>
<dbReference type="InterPro" id="IPR001680">
    <property type="entry name" value="WD40_rpt"/>
</dbReference>
<evidence type="ECO:0000256" key="4">
    <source>
        <dbReference type="ARBA" id="ARBA00022801"/>
    </source>
</evidence>
<dbReference type="EMBL" id="KV441403">
    <property type="protein sequence ID" value="OAF56569.1"/>
    <property type="molecule type" value="Genomic_DNA"/>
</dbReference>
<evidence type="ECO:0000256" key="1">
    <source>
        <dbReference type="ARBA" id="ARBA00005156"/>
    </source>
</evidence>
<dbReference type="InterPro" id="IPR036322">
    <property type="entry name" value="WD40_repeat_dom_sf"/>
</dbReference>
<dbReference type="GO" id="GO:0061685">
    <property type="term" value="F:diphthine methylesterase activity"/>
    <property type="evidence" value="ECO:0007669"/>
    <property type="project" value="UniProtKB-EC"/>
</dbReference>
<evidence type="ECO:0000313" key="9">
    <source>
        <dbReference type="EMBL" id="OAF56569.1"/>
    </source>
</evidence>
<dbReference type="EC" id="3.1.1.97" evidence="6"/>
<gene>
    <name evidence="9" type="ORF">VC83_07239</name>
</gene>
<dbReference type="InterPro" id="IPR052415">
    <property type="entry name" value="Diphthine_MTase"/>
</dbReference>
<comment type="similarity">
    <text evidence="5">Belongs to the DPH7 family.</text>
</comment>
<evidence type="ECO:0000256" key="8">
    <source>
        <dbReference type="SAM" id="MobiDB-lite"/>
    </source>
</evidence>